<evidence type="ECO:0000313" key="1">
    <source>
        <dbReference type="EMBL" id="MEY8661626.1"/>
    </source>
</evidence>
<protein>
    <recommendedName>
        <fullName evidence="3">ABC transporter ATP-binding protein</fullName>
    </recommendedName>
</protein>
<evidence type="ECO:0008006" key="3">
    <source>
        <dbReference type="Google" id="ProtNLM"/>
    </source>
</evidence>
<organism evidence="1 2">
    <name type="scientific">Ligilactobacillus faecis</name>
    <dbReference type="NCBI Taxonomy" id="762833"/>
    <lineage>
        <taxon>Bacteria</taxon>
        <taxon>Bacillati</taxon>
        <taxon>Bacillota</taxon>
        <taxon>Bacilli</taxon>
        <taxon>Lactobacillales</taxon>
        <taxon>Lactobacillaceae</taxon>
        <taxon>Ligilactobacillus</taxon>
    </lineage>
</organism>
<proteinExistence type="predicted"/>
<gene>
    <name evidence="1" type="ORF">AALT52_01775</name>
</gene>
<dbReference type="EMBL" id="JBCLUF010000004">
    <property type="protein sequence ID" value="MEY8661626.1"/>
    <property type="molecule type" value="Genomic_DNA"/>
</dbReference>
<reference evidence="1 2" key="1">
    <citation type="submission" date="2024-03" db="EMBL/GenBank/DDBJ databases">
        <title>Mouse gut bacterial collection (mGBC) of GemPharmatech.</title>
        <authorList>
            <person name="He Y."/>
            <person name="Dong L."/>
            <person name="Wu D."/>
            <person name="Gao X."/>
            <person name="Lin Z."/>
        </authorList>
    </citation>
    <scope>NUCLEOTIDE SEQUENCE [LARGE SCALE GENOMIC DNA]</scope>
    <source>
        <strain evidence="1 2">15-30</strain>
    </source>
</reference>
<dbReference type="RefSeq" id="WP_369940632.1">
    <property type="nucleotide sequence ID" value="NZ_JBCLUF010000004.1"/>
</dbReference>
<evidence type="ECO:0000313" key="2">
    <source>
        <dbReference type="Proteomes" id="UP001565236"/>
    </source>
</evidence>
<accession>A0ABV4DMB9</accession>
<sequence length="57" mass="6235">MKMLALRDVTLGYGKKVVVNKVDFELQAREFVGANGASNNVATNIALAIREVVSWVQ</sequence>
<dbReference type="Proteomes" id="UP001565236">
    <property type="component" value="Unassembled WGS sequence"/>
</dbReference>
<name>A0ABV4DMB9_9LACO</name>
<comment type="caution">
    <text evidence="1">The sequence shown here is derived from an EMBL/GenBank/DDBJ whole genome shotgun (WGS) entry which is preliminary data.</text>
</comment>
<keyword evidence="2" id="KW-1185">Reference proteome</keyword>